<evidence type="ECO:0000256" key="7">
    <source>
        <dbReference type="ARBA" id="ARBA00016549"/>
    </source>
</evidence>
<dbReference type="Pfam" id="PF03737">
    <property type="entry name" value="RraA-like"/>
    <property type="match status" value="1"/>
</dbReference>
<evidence type="ECO:0000256" key="11">
    <source>
        <dbReference type="ARBA" id="ARBA00032305"/>
    </source>
</evidence>
<dbReference type="CDD" id="cd16841">
    <property type="entry name" value="RraA_family"/>
    <property type="match status" value="1"/>
</dbReference>
<evidence type="ECO:0000256" key="2">
    <source>
        <dbReference type="ARBA" id="ARBA00001968"/>
    </source>
</evidence>
<comment type="cofactor">
    <cofactor evidence="13">
        <name>Mg(2+)</name>
        <dbReference type="ChEBI" id="CHEBI:18420"/>
    </cofactor>
</comment>
<keyword evidence="13" id="KW-0479">Metal-binding</keyword>
<sequence length="223" mass="23108">MAGLDGRGDVLARLRELPTASISDALDRIGIEGAAHGLSPLSNGFRAVGPAFTVRYAPVDGTAGGTVGDFLDDVPPGSVVVIGNEGRTDVTVWGGIMTETAAARGIAGTVIDGVCRDVSASLAHSYPLFSRGRFMRTGKDRVRLVAVGEPVTVSGVEIRTGTLVCADADGVVAVPAADAERIAETAVQIERVESDIVAAVRAGSSLRAAREKFGYHHLQTRRS</sequence>
<gene>
    <name evidence="14" type="ORF">JEQ17_46555</name>
</gene>
<evidence type="ECO:0000256" key="4">
    <source>
        <dbReference type="ARBA" id="ARBA00011233"/>
    </source>
</evidence>
<comment type="function">
    <text evidence="8">Catalyzes the aldol cleavage of 4-hydroxy-4-methyl-2-oxoglutarate (HMG) into 2 molecules of pyruvate. Also contains a secondary oxaloacetate (OAA) decarboxylase activity due to the common pyruvate enolate transition state formed following C-C bond cleavage in the retro-aldol and decarboxylation reactions.</text>
</comment>
<dbReference type="Gene3D" id="3.50.30.40">
    <property type="entry name" value="Ribonuclease E inhibitor RraA/RraA-like"/>
    <property type="match status" value="1"/>
</dbReference>
<dbReference type="EMBL" id="CP066831">
    <property type="protein sequence ID" value="QQM46153.1"/>
    <property type="molecule type" value="Genomic_DNA"/>
</dbReference>
<organism evidence="14 15">
    <name type="scientific">Streptomyces liliifuscus</name>
    <dbReference type="NCBI Taxonomy" id="2797636"/>
    <lineage>
        <taxon>Bacteria</taxon>
        <taxon>Bacillati</taxon>
        <taxon>Actinomycetota</taxon>
        <taxon>Actinomycetes</taxon>
        <taxon>Kitasatosporales</taxon>
        <taxon>Streptomycetaceae</taxon>
        <taxon>Streptomyces</taxon>
    </lineage>
</organism>
<feature type="binding site" evidence="13">
    <location>
        <begin position="94"/>
        <end position="97"/>
    </location>
    <ligand>
        <name>substrate</name>
    </ligand>
</feature>
<dbReference type="PANTHER" id="PTHR33254">
    <property type="entry name" value="4-HYDROXY-4-METHYL-2-OXOGLUTARATE ALDOLASE 3-RELATED"/>
    <property type="match status" value="1"/>
</dbReference>
<dbReference type="InterPro" id="IPR005493">
    <property type="entry name" value="RraA/RraA-like"/>
</dbReference>
<evidence type="ECO:0000256" key="3">
    <source>
        <dbReference type="ARBA" id="ARBA00008621"/>
    </source>
</evidence>
<evidence type="ECO:0000313" key="15">
    <source>
        <dbReference type="Proteomes" id="UP000595636"/>
    </source>
</evidence>
<dbReference type="PANTHER" id="PTHR33254:SF4">
    <property type="entry name" value="4-HYDROXY-4-METHYL-2-OXOGLUTARATE ALDOLASE 3-RELATED"/>
    <property type="match status" value="1"/>
</dbReference>
<evidence type="ECO:0000256" key="1">
    <source>
        <dbReference type="ARBA" id="ARBA00001342"/>
    </source>
</evidence>
<evidence type="ECO:0000256" key="12">
    <source>
        <dbReference type="ARBA" id="ARBA00047973"/>
    </source>
</evidence>
<reference evidence="14 15" key="1">
    <citation type="submission" date="2020-12" db="EMBL/GenBank/DDBJ databases">
        <title>A novel species.</title>
        <authorList>
            <person name="Li K."/>
        </authorList>
    </citation>
    <scope>NUCLEOTIDE SEQUENCE [LARGE SCALE GENOMIC DNA]</scope>
    <source>
        <strain evidence="14 15">ZYC-3</strain>
    </source>
</reference>
<evidence type="ECO:0000256" key="8">
    <source>
        <dbReference type="ARBA" id="ARBA00025046"/>
    </source>
</evidence>
<dbReference type="InterPro" id="IPR036704">
    <property type="entry name" value="RraA/RraA-like_sf"/>
</dbReference>
<evidence type="ECO:0000313" key="14">
    <source>
        <dbReference type="EMBL" id="QQM46153.1"/>
    </source>
</evidence>
<proteinExistence type="inferred from homology"/>
<feature type="binding site" evidence="13">
    <location>
        <position position="116"/>
    </location>
    <ligand>
        <name>substrate</name>
    </ligand>
</feature>
<protein>
    <recommendedName>
        <fullName evidence="7">Putative 4-hydroxy-4-methyl-2-oxoglutarate aldolase</fullName>
        <ecNumber evidence="6">4.1.1.112</ecNumber>
        <ecNumber evidence="5">4.1.3.17</ecNumber>
    </recommendedName>
    <alternativeName>
        <fullName evidence="11">Oxaloacetate decarboxylase</fullName>
    </alternativeName>
    <alternativeName>
        <fullName evidence="9">Regulator of ribonuclease activity homolog</fullName>
    </alternativeName>
    <alternativeName>
        <fullName evidence="10">RraA-like protein</fullName>
    </alternativeName>
</protein>
<keyword evidence="13" id="KW-0460">Magnesium</keyword>
<dbReference type="GO" id="GO:0047443">
    <property type="term" value="F:4-hydroxy-4-methyl-2-oxoglutarate aldolase activity"/>
    <property type="evidence" value="ECO:0007669"/>
    <property type="project" value="UniProtKB-EC"/>
</dbReference>
<dbReference type="KEGG" id="slf:JEQ17_46555"/>
<dbReference type="Proteomes" id="UP000595636">
    <property type="component" value="Chromosome"/>
</dbReference>
<evidence type="ECO:0000256" key="13">
    <source>
        <dbReference type="PIRSR" id="PIRSR605493-1"/>
    </source>
</evidence>
<dbReference type="GO" id="GO:0008948">
    <property type="term" value="F:oxaloacetate decarboxylase activity"/>
    <property type="evidence" value="ECO:0007669"/>
    <property type="project" value="UniProtKB-EC"/>
</dbReference>
<accession>A0A7T7RGT5</accession>
<dbReference type="EC" id="4.1.1.112" evidence="6"/>
<comment type="cofactor">
    <cofactor evidence="2">
        <name>a divalent metal cation</name>
        <dbReference type="ChEBI" id="CHEBI:60240"/>
    </cofactor>
</comment>
<comment type="catalytic activity">
    <reaction evidence="12">
        <text>oxaloacetate + H(+) = pyruvate + CO2</text>
        <dbReference type="Rhea" id="RHEA:15641"/>
        <dbReference type="ChEBI" id="CHEBI:15361"/>
        <dbReference type="ChEBI" id="CHEBI:15378"/>
        <dbReference type="ChEBI" id="CHEBI:16452"/>
        <dbReference type="ChEBI" id="CHEBI:16526"/>
        <dbReference type="EC" id="4.1.1.112"/>
    </reaction>
</comment>
<name>A0A7T7RGT5_9ACTN</name>
<evidence type="ECO:0000256" key="10">
    <source>
        <dbReference type="ARBA" id="ARBA00030169"/>
    </source>
</evidence>
<comment type="similarity">
    <text evidence="3">Belongs to the class II aldolase/RraA-like family.</text>
</comment>
<comment type="catalytic activity">
    <reaction evidence="1">
        <text>4-hydroxy-4-methyl-2-oxoglutarate = 2 pyruvate</text>
        <dbReference type="Rhea" id="RHEA:22748"/>
        <dbReference type="ChEBI" id="CHEBI:15361"/>
        <dbReference type="ChEBI" id="CHEBI:58276"/>
        <dbReference type="EC" id="4.1.3.17"/>
    </reaction>
</comment>
<evidence type="ECO:0000256" key="6">
    <source>
        <dbReference type="ARBA" id="ARBA00012947"/>
    </source>
</evidence>
<keyword evidence="15" id="KW-1185">Reference proteome</keyword>
<feature type="binding site" evidence="13">
    <location>
        <position position="117"/>
    </location>
    <ligand>
        <name>Mg(2+)</name>
        <dbReference type="ChEBI" id="CHEBI:18420"/>
    </ligand>
</feature>
<dbReference type="EC" id="4.1.3.17" evidence="5"/>
<comment type="subunit">
    <text evidence="4">Homotrimer.</text>
</comment>
<dbReference type="GO" id="GO:0046872">
    <property type="term" value="F:metal ion binding"/>
    <property type="evidence" value="ECO:0007669"/>
    <property type="project" value="UniProtKB-KW"/>
</dbReference>
<dbReference type="AlphaFoldDB" id="A0A7T7RGT5"/>
<dbReference type="SUPFAM" id="SSF89562">
    <property type="entry name" value="RraA-like"/>
    <property type="match status" value="1"/>
</dbReference>
<evidence type="ECO:0000256" key="9">
    <source>
        <dbReference type="ARBA" id="ARBA00029596"/>
    </source>
</evidence>
<evidence type="ECO:0000256" key="5">
    <source>
        <dbReference type="ARBA" id="ARBA00012213"/>
    </source>
</evidence>
<dbReference type="RefSeq" id="WP_200400987.1">
    <property type="nucleotide sequence ID" value="NZ_CP066831.1"/>
</dbReference>